<gene>
    <name evidence="9" type="ORF">GCM10007380_06730</name>
</gene>
<dbReference type="PRINTS" id="PR00812">
    <property type="entry name" value="BCTERIALGSPF"/>
</dbReference>
<keyword evidence="3" id="KW-1003">Cell membrane</keyword>
<evidence type="ECO:0000259" key="8">
    <source>
        <dbReference type="Pfam" id="PF00482"/>
    </source>
</evidence>
<dbReference type="InterPro" id="IPR003004">
    <property type="entry name" value="GspF/PilC"/>
</dbReference>
<accession>A0A8J3AF40</accession>
<evidence type="ECO:0000313" key="9">
    <source>
        <dbReference type="EMBL" id="GGI11218.1"/>
    </source>
</evidence>
<dbReference type="Pfam" id="PF00482">
    <property type="entry name" value="T2SSF"/>
    <property type="match status" value="2"/>
</dbReference>
<dbReference type="PANTHER" id="PTHR30012">
    <property type="entry name" value="GENERAL SECRETION PATHWAY PROTEIN"/>
    <property type="match status" value="1"/>
</dbReference>
<dbReference type="Gene3D" id="1.20.81.30">
    <property type="entry name" value="Type II secretion system (T2SS), domain F"/>
    <property type="match status" value="2"/>
</dbReference>
<dbReference type="RefSeq" id="WP_087998934.1">
    <property type="nucleotide sequence ID" value="NZ_BMHB01000001.1"/>
</dbReference>
<keyword evidence="6 7" id="KW-0472">Membrane</keyword>
<dbReference type="InterPro" id="IPR018076">
    <property type="entry name" value="T2SS_GspF_dom"/>
</dbReference>
<proteinExistence type="inferred from homology"/>
<evidence type="ECO:0000256" key="6">
    <source>
        <dbReference type="ARBA" id="ARBA00023136"/>
    </source>
</evidence>
<evidence type="ECO:0000313" key="10">
    <source>
        <dbReference type="Proteomes" id="UP000626244"/>
    </source>
</evidence>
<comment type="similarity">
    <text evidence="2">Belongs to the GSP F family.</text>
</comment>
<comment type="subcellular location">
    <subcellularLocation>
        <location evidence="1">Cell membrane</location>
        <topology evidence="1">Multi-pass membrane protein</topology>
    </subcellularLocation>
</comment>
<comment type="caution">
    <text evidence="9">The sequence shown here is derived from an EMBL/GenBank/DDBJ whole genome shotgun (WGS) entry which is preliminary data.</text>
</comment>
<dbReference type="EMBL" id="BMHB01000001">
    <property type="protein sequence ID" value="GGI11218.1"/>
    <property type="molecule type" value="Genomic_DNA"/>
</dbReference>
<dbReference type="NCBIfam" id="NF041012">
    <property type="entry name" value="T4P_ComGB"/>
    <property type="match status" value="1"/>
</dbReference>
<dbReference type="InterPro" id="IPR047692">
    <property type="entry name" value="T4P_ComGB"/>
</dbReference>
<feature type="transmembrane region" description="Helical" evidence="7">
    <location>
        <begin position="114"/>
        <end position="137"/>
    </location>
</feature>
<dbReference type="Proteomes" id="UP000626244">
    <property type="component" value="Unassembled WGS sequence"/>
</dbReference>
<feature type="domain" description="Type II secretion system protein GspF" evidence="8">
    <location>
        <begin position="217"/>
        <end position="339"/>
    </location>
</feature>
<feature type="domain" description="Type II secretion system protein GspF" evidence="8">
    <location>
        <begin position="19"/>
        <end position="138"/>
    </location>
</feature>
<keyword evidence="4 7" id="KW-0812">Transmembrane</keyword>
<sequence>MVNRISKKNLSLVEQARLLKILGELILKGYPLIQAIEFLSIQFPTSYRNTILNSRHLLINGHSFIEFAKSMRLHPDVIVYLYFAEKHGDLSFALREGSFMLLKKIQHRAYLRKVMGYPICLLLFLLFILIIFQIFIIPQYEILFSTFQTDHHSFSYIYLQVIKRLPIIVCLIFVIGLILFISYFLSLKKLNPIRQMEKLIRVPLFKQFLLAINTYEFSMQLSVLLHAGFSIAEALKIMQNNDSRTFIKTKSKFLYNQIRNGEVLQRILMNDQTFHRDLNLVIDHGMNNSTLAVELGDYADFLKTSLEEHFHRSLRFIQPIIFIIIASSILSIYVAILFPMFQLMNSF</sequence>
<dbReference type="PANTHER" id="PTHR30012:SF0">
    <property type="entry name" value="TYPE II SECRETION SYSTEM PROTEIN F-RELATED"/>
    <property type="match status" value="1"/>
</dbReference>
<feature type="transmembrane region" description="Helical" evidence="7">
    <location>
        <begin position="320"/>
        <end position="341"/>
    </location>
</feature>
<keyword evidence="5 7" id="KW-1133">Transmembrane helix</keyword>
<organism evidence="9 10">
    <name type="scientific">Gottfriedia solisilvae</name>
    <dbReference type="NCBI Taxonomy" id="1516104"/>
    <lineage>
        <taxon>Bacteria</taxon>
        <taxon>Bacillati</taxon>
        <taxon>Bacillota</taxon>
        <taxon>Bacilli</taxon>
        <taxon>Bacillales</taxon>
        <taxon>Bacillaceae</taxon>
        <taxon>Gottfriedia</taxon>
    </lineage>
</organism>
<dbReference type="GO" id="GO:0005886">
    <property type="term" value="C:plasma membrane"/>
    <property type="evidence" value="ECO:0007669"/>
    <property type="project" value="UniProtKB-SubCell"/>
</dbReference>
<feature type="transmembrane region" description="Helical" evidence="7">
    <location>
        <begin position="165"/>
        <end position="186"/>
    </location>
</feature>
<dbReference type="InterPro" id="IPR042094">
    <property type="entry name" value="T2SS_GspF_sf"/>
</dbReference>
<keyword evidence="10" id="KW-1185">Reference proteome</keyword>
<dbReference type="OrthoDB" id="1638902at2"/>
<evidence type="ECO:0000256" key="1">
    <source>
        <dbReference type="ARBA" id="ARBA00004651"/>
    </source>
</evidence>
<evidence type="ECO:0000256" key="5">
    <source>
        <dbReference type="ARBA" id="ARBA00022989"/>
    </source>
</evidence>
<evidence type="ECO:0000256" key="2">
    <source>
        <dbReference type="ARBA" id="ARBA00005745"/>
    </source>
</evidence>
<evidence type="ECO:0000256" key="7">
    <source>
        <dbReference type="SAM" id="Phobius"/>
    </source>
</evidence>
<protein>
    <submittedName>
        <fullName evidence="9">Competence protein ComG</fullName>
    </submittedName>
</protein>
<name>A0A8J3AF40_9BACI</name>
<reference evidence="10" key="1">
    <citation type="journal article" date="2019" name="Int. J. Syst. Evol. Microbiol.">
        <title>The Global Catalogue of Microorganisms (GCM) 10K type strain sequencing project: providing services to taxonomists for standard genome sequencing and annotation.</title>
        <authorList>
            <consortium name="The Broad Institute Genomics Platform"/>
            <consortium name="The Broad Institute Genome Sequencing Center for Infectious Disease"/>
            <person name="Wu L."/>
            <person name="Ma J."/>
        </authorList>
    </citation>
    <scope>NUCLEOTIDE SEQUENCE [LARGE SCALE GENOMIC DNA]</scope>
    <source>
        <strain evidence="10">CGMCC 1.14993</strain>
    </source>
</reference>
<evidence type="ECO:0000256" key="4">
    <source>
        <dbReference type="ARBA" id="ARBA00022692"/>
    </source>
</evidence>
<evidence type="ECO:0000256" key="3">
    <source>
        <dbReference type="ARBA" id="ARBA00022475"/>
    </source>
</evidence>
<dbReference type="AlphaFoldDB" id="A0A8J3AF40"/>